<gene>
    <name evidence="1" type="ORF">NEMVEDRAFT_v1g238277</name>
</gene>
<dbReference type="HOGENOM" id="CLU_478427_0_0_1"/>
<sequence>MGCATSQPGQVQGPGYEISLPVDNVPYRGPSIVYLLCKVPVQMASNAFRDGATSTNETCWDQVWCRHIVDWVVWFREGGLLRIYKCFIDALGESCRFPVSFGFSAGRPMVSSNIDSYYPTLAQFYQQGYIMNTFYNLPMAVQQSGFAKMTANYEAIFSKPGDGSPPEGGVQYDLRVEKSMVHVRVASYGIIGGQSTVGETSDLIQKIAHYSSQGARLICIEATGYMQSQGFSAGMAGVGPGIGVDLFFNVPRHPPSTTYCYQAVSIPITATVHPGFTVSVEAQCDWMGNFAAYLNQGWKLIEIFIDKGYKQQGAFSMTYQVNAMWFFEKEASRLHDNTPLYEGTIIHFQHQLKDRVSFTSDANGFSKIFNIQRFSKGWLDQWWFQDGGESTWTCHHLTLLSQNLTLLSHHLPLLSHHLPLLSHHNTLLSHHLTLLSHHLPLLSQNLTLLSHHLTLLSHHLTLLSHHLTLLSHYLTQLSHHLTQLIHHLNLLSHHLTLLSHHLTLLSHHLPLLSQNLTLLSHHLTLLSQNLTLLSHHLPLLSHYLTQLSHHLTQLIHHLNLLSHHLTLLSL</sequence>
<dbReference type="PANTHER" id="PTHR35367:SF2">
    <property type="entry name" value="PROTEIN, PUTATIVE-RELATED"/>
    <property type="match status" value="1"/>
</dbReference>
<evidence type="ECO:0000313" key="2">
    <source>
        <dbReference type="Proteomes" id="UP000001593"/>
    </source>
</evidence>
<dbReference type="Proteomes" id="UP000001593">
    <property type="component" value="Unassembled WGS sequence"/>
</dbReference>
<name>A7RHD1_NEMVE</name>
<reference evidence="1 2" key="1">
    <citation type="journal article" date="2007" name="Science">
        <title>Sea anemone genome reveals ancestral eumetazoan gene repertoire and genomic organization.</title>
        <authorList>
            <person name="Putnam N.H."/>
            <person name="Srivastava M."/>
            <person name="Hellsten U."/>
            <person name="Dirks B."/>
            <person name="Chapman J."/>
            <person name="Salamov A."/>
            <person name="Terry A."/>
            <person name="Shapiro H."/>
            <person name="Lindquist E."/>
            <person name="Kapitonov V.V."/>
            <person name="Jurka J."/>
            <person name="Genikhovich G."/>
            <person name="Grigoriev I.V."/>
            <person name="Lucas S.M."/>
            <person name="Steele R.E."/>
            <person name="Finnerty J.R."/>
            <person name="Technau U."/>
            <person name="Martindale M.Q."/>
            <person name="Rokhsar D.S."/>
        </authorList>
    </citation>
    <scope>NUCLEOTIDE SEQUENCE [LARGE SCALE GENOMIC DNA]</scope>
    <source>
        <strain evidence="2">CH2 X CH6</strain>
    </source>
</reference>
<dbReference type="AlphaFoldDB" id="A7RHD1"/>
<dbReference type="EMBL" id="DS469510">
    <property type="protein sequence ID" value="EDO49209.1"/>
    <property type="molecule type" value="Genomic_DNA"/>
</dbReference>
<evidence type="ECO:0000313" key="1">
    <source>
        <dbReference type="EMBL" id="EDO49209.1"/>
    </source>
</evidence>
<organism evidence="1 2">
    <name type="scientific">Nematostella vectensis</name>
    <name type="common">Starlet sea anemone</name>
    <dbReference type="NCBI Taxonomy" id="45351"/>
    <lineage>
        <taxon>Eukaryota</taxon>
        <taxon>Metazoa</taxon>
        <taxon>Cnidaria</taxon>
        <taxon>Anthozoa</taxon>
        <taxon>Hexacorallia</taxon>
        <taxon>Actiniaria</taxon>
        <taxon>Edwardsiidae</taxon>
        <taxon>Nematostella</taxon>
    </lineage>
</organism>
<keyword evidence="2" id="KW-1185">Reference proteome</keyword>
<accession>A7RHD1</accession>
<dbReference type="PANTHER" id="PTHR35367">
    <property type="entry name" value="RRM DOMAIN-CONTAINING PROTEIN"/>
    <property type="match status" value="1"/>
</dbReference>
<proteinExistence type="predicted"/>
<dbReference type="InParanoid" id="A7RHD1"/>
<protein>
    <submittedName>
        <fullName evidence="1">Uncharacterized protein</fullName>
    </submittedName>
</protein>